<feature type="domain" description="RNA polymerase sigma factor 70 region 4 type 2" evidence="6">
    <location>
        <begin position="106"/>
        <end position="153"/>
    </location>
</feature>
<dbReference type="GO" id="GO:0016987">
    <property type="term" value="F:sigma factor activity"/>
    <property type="evidence" value="ECO:0007669"/>
    <property type="project" value="UniProtKB-KW"/>
</dbReference>
<evidence type="ECO:0000313" key="7">
    <source>
        <dbReference type="EMBL" id="MBR0599662.1"/>
    </source>
</evidence>
<proteinExistence type="inferred from homology"/>
<dbReference type="EMBL" id="JAGSND010000015">
    <property type="protein sequence ID" value="MBR0599662.1"/>
    <property type="molecule type" value="Genomic_DNA"/>
</dbReference>
<keyword evidence="8" id="KW-1185">Reference proteome</keyword>
<dbReference type="InterPro" id="IPR036388">
    <property type="entry name" value="WH-like_DNA-bd_sf"/>
</dbReference>
<protein>
    <submittedName>
        <fullName evidence="7">Sigma-70 family RNA polymerase sigma factor</fullName>
    </submittedName>
</protein>
<gene>
    <name evidence="7" type="ORF">KCX82_17385</name>
</gene>
<dbReference type="GO" id="GO:0006352">
    <property type="term" value="P:DNA-templated transcription initiation"/>
    <property type="evidence" value="ECO:0007669"/>
    <property type="project" value="InterPro"/>
</dbReference>
<evidence type="ECO:0000256" key="4">
    <source>
        <dbReference type="ARBA" id="ARBA00023163"/>
    </source>
</evidence>
<dbReference type="SUPFAM" id="SSF88946">
    <property type="entry name" value="Sigma2 domain of RNA polymerase sigma factors"/>
    <property type="match status" value="1"/>
</dbReference>
<dbReference type="AlphaFoldDB" id="A0A8J8B3E3"/>
<keyword evidence="4" id="KW-0804">Transcription</keyword>
<organism evidence="7 8">
    <name type="scientific">Sinanaerobacter chloroacetimidivorans</name>
    <dbReference type="NCBI Taxonomy" id="2818044"/>
    <lineage>
        <taxon>Bacteria</taxon>
        <taxon>Bacillati</taxon>
        <taxon>Bacillota</taxon>
        <taxon>Clostridia</taxon>
        <taxon>Peptostreptococcales</taxon>
        <taxon>Anaerovoracaceae</taxon>
        <taxon>Sinanaerobacter</taxon>
    </lineage>
</organism>
<dbReference type="InterPro" id="IPR013249">
    <property type="entry name" value="RNA_pol_sigma70_r4_t2"/>
</dbReference>
<comment type="similarity">
    <text evidence="1">Belongs to the sigma-70 factor family. ECF subfamily.</text>
</comment>
<evidence type="ECO:0000256" key="3">
    <source>
        <dbReference type="ARBA" id="ARBA00023082"/>
    </source>
</evidence>
<dbReference type="Gene3D" id="1.10.1740.10">
    <property type="match status" value="1"/>
</dbReference>
<dbReference type="Pfam" id="PF04542">
    <property type="entry name" value="Sigma70_r2"/>
    <property type="match status" value="1"/>
</dbReference>
<dbReference type="Pfam" id="PF08281">
    <property type="entry name" value="Sigma70_r4_2"/>
    <property type="match status" value="1"/>
</dbReference>
<name>A0A8J8B3E3_9FIRM</name>
<dbReference type="SUPFAM" id="SSF88659">
    <property type="entry name" value="Sigma3 and sigma4 domains of RNA polymerase sigma factors"/>
    <property type="match status" value="1"/>
</dbReference>
<evidence type="ECO:0000313" key="8">
    <source>
        <dbReference type="Proteomes" id="UP000675664"/>
    </source>
</evidence>
<feature type="domain" description="RNA polymerase sigma-70 region 2" evidence="5">
    <location>
        <begin position="18"/>
        <end position="84"/>
    </location>
</feature>
<evidence type="ECO:0000259" key="6">
    <source>
        <dbReference type="Pfam" id="PF08281"/>
    </source>
</evidence>
<keyword evidence="3" id="KW-0731">Sigma factor</keyword>
<reference evidence="7" key="2">
    <citation type="submission" date="2021-04" db="EMBL/GenBank/DDBJ databases">
        <authorList>
            <person name="Liu J."/>
        </authorList>
    </citation>
    <scope>NUCLEOTIDE SEQUENCE</scope>
    <source>
        <strain evidence="7">BAD-6</strain>
    </source>
</reference>
<dbReference type="InterPro" id="IPR007627">
    <property type="entry name" value="RNA_pol_sigma70_r2"/>
</dbReference>
<dbReference type="InterPro" id="IPR039425">
    <property type="entry name" value="RNA_pol_sigma-70-like"/>
</dbReference>
<accession>A0A8J8B3E3</accession>
<dbReference type="InterPro" id="IPR014284">
    <property type="entry name" value="RNA_pol_sigma-70_dom"/>
</dbReference>
<evidence type="ECO:0000256" key="1">
    <source>
        <dbReference type="ARBA" id="ARBA00010641"/>
    </source>
</evidence>
<keyword evidence="2" id="KW-0805">Transcription regulation</keyword>
<dbReference type="Gene3D" id="1.10.10.10">
    <property type="entry name" value="Winged helix-like DNA-binding domain superfamily/Winged helix DNA-binding domain"/>
    <property type="match status" value="1"/>
</dbReference>
<dbReference type="Proteomes" id="UP000675664">
    <property type="component" value="Unassembled WGS sequence"/>
</dbReference>
<evidence type="ECO:0000259" key="5">
    <source>
        <dbReference type="Pfam" id="PF04542"/>
    </source>
</evidence>
<comment type="caution">
    <text evidence="7">The sequence shown here is derived from an EMBL/GenBank/DDBJ whole genome shotgun (WGS) entry which is preliminary data.</text>
</comment>
<dbReference type="NCBIfam" id="TIGR02937">
    <property type="entry name" value="sigma70-ECF"/>
    <property type="match status" value="1"/>
</dbReference>
<evidence type="ECO:0000256" key="2">
    <source>
        <dbReference type="ARBA" id="ARBA00023015"/>
    </source>
</evidence>
<reference evidence="7" key="1">
    <citation type="submission" date="2021-04" db="EMBL/GenBank/DDBJ databases">
        <title>Sinoanaerobacter chloroacetimidivorans sp. nov., an obligate anaerobic bacterium isolated from anaerobic sludge.</title>
        <authorList>
            <person name="Bao Y."/>
        </authorList>
    </citation>
    <scope>NUCLEOTIDE SEQUENCE</scope>
    <source>
        <strain evidence="7">BAD-6</strain>
    </source>
</reference>
<dbReference type="GO" id="GO:0003677">
    <property type="term" value="F:DNA binding"/>
    <property type="evidence" value="ECO:0007669"/>
    <property type="project" value="InterPro"/>
</dbReference>
<dbReference type="InterPro" id="IPR013324">
    <property type="entry name" value="RNA_pol_sigma_r3/r4-like"/>
</dbReference>
<dbReference type="PANTHER" id="PTHR43133:SF51">
    <property type="entry name" value="RNA POLYMERASE SIGMA FACTOR"/>
    <property type="match status" value="1"/>
</dbReference>
<sequence>MELSEMKRISKKSYISFITEYKTTMYRIAFGYLSEEAKALDAVDEAVYLGYLHRKELRDPNFLKTWLTRILINECYRILRRNKREVTMEEPPEKADFFTAEAALPLKQAVQDLPEDLRKVIVLRYFGGYTIADTAKLLELPEGTVSTRSRKALGILRVALDEEEGGLANGK</sequence>
<dbReference type="CDD" id="cd06171">
    <property type="entry name" value="Sigma70_r4"/>
    <property type="match status" value="1"/>
</dbReference>
<dbReference type="InterPro" id="IPR013325">
    <property type="entry name" value="RNA_pol_sigma_r2"/>
</dbReference>
<dbReference type="PANTHER" id="PTHR43133">
    <property type="entry name" value="RNA POLYMERASE ECF-TYPE SIGMA FACTO"/>
    <property type="match status" value="1"/>
</dbReference>